<dbReference type="InterPro" id="IPR001789">
    <property type="entry name" value="Sig_transdc_resp-reg_receiver"/>
</dbReference>
<dbReference type="PANTHER" id="PTHR37299:SF1">
    <property type="entry name" value="STAGE 0 SPORULATION PROTEIN A HOMOLOG"/>
    <property type="match status" value="1"/>
</dbReference>
<dbReference type="Pfam" id="PF00072">
    <property type="entry name" value="Response_reg"/>
    <property type="match status" value="1"/>
</dbReference>
<name>A0A8S5M4R9_9CAUD</name>
<reference evidence="3" key="1">
    <citation type="journal article" date="2021" name="Proc. Natl. Acad. Sci. U.S.A.">
        <title>A Catalog of Tens of Thousands of Viruses from Human Metagenomes Reveals Hidden Associations with Chronic Diseases.</title>
        <authorList>
            <person name="Tisza M.J."/>
            <person name="Buck C.B."/>
        </authorList>
    </citation>
    <scope>NUCLEOTIDE SEQUENCE</scope>
    <source>
        <strain evidence="3">CtMYd37</strain>
    </source>
</reference>
<accession>A0A8S5M4R9</accession>
<evidence type="ECO:0000259" key="2">
    <source>
        <dbReference type="PROSITE" id="PS50930"/>
    </source>
</evidence>
<sequence length="234" mass="27383">MKIAICDDDNLRIEIFKNSIDRYLKEHGDGGYTLTTYTSGKPLIDDVSDGEWYDIIILDVSINGENGIEIAKRLRKIGYYGNITFWTKHKEYVFDALDVLPVHYIIKGSEHGRMYSVVEQTLENIREKTLTIKNKDYFHRAEFRHIEYIESQNKYIMIHCTCGISHKERGKLNDIEKSLDGRFLRCHQSYIVNMDEVSEVSHFFTMVSGAIVPIRQRELAKIREKYENYVIGGR</sequence>
<dbReference type="SMART" id="SM00448">
    <property type="entry name" value="REC"/>
    <property type="match status" value="1"/>
</dbReference>
<dbReference type="SUPFAM" id="SSF52172">
    <property type="entry name" value="CheY-like"/>
    <property type="match status" value="1"/>
</dbReference>
<evidence type="ECO:0000259" key="1">
    <source>
        <dbReference type="PROSITE" id="PS50110"/>
    </source>
</evidence>
<dbReference type="InterPro" id="IPR011006">
    <property type="entry name" value="CheY-like_superfamily"/>
</dbReference>
<dbReference type="EMBL" id="BK014818">
    <property type="protein sequence ID" value="DAD77128.1"/>
    <property type="molecule type" value="Genomic_DNA"/>
</dbReference>
<dbReference type="SMART" id="SM00850">
    <property type="entry name" value="LytTR"/>
    <property type="match status" value="1"/>
</dbReference>
<dbReference type="InterPro" id="IPR007492">
    <property type="entry name" value="LytTR_DNA-bd_dom"/>
</dbReference>
<dbReference type="InterPro" id="IPR046947">
    <property type="entry name" value="LytR-like"/>
</dbReference>
<dbReference type="Pfam" id="PF04397">
    <property type="entry name" value="LytTR"/>
    <property type="match status" value="1"/>
</dbReference>
<protein>
    <submittedName>
        <fullName evidence="3">Response regulator</fullName>
    </submittedName>
</protein>
<evidence type="ECO:0000313" key="3">
    <source>
        <dbReference type="EMBL" id="DAD77128.1"/>
    </source>
</evidence>
<dbReference type="PROSITE" id="PS50930">
    <property type="entry name" value="HTH_LYTTR"/>
    <property type="match status" value="1"/>
</dbReference>
<feature type="domain" description="HTH LytTR-type" evidence="2">
    <location>
        <begin position="130"/>
        <end position="200"/>
    </location>
</feature>
<organism evidence="3">
    <name type="scientific">Siphoviridae sp. ctMYd37</name>
    <dbReference type="NCBI Taxonomy" id="2826260"/>
    <lineage>
        <taxon>Viruses</taxon>
        <taxon>Duplodnaviria</taxon>
        <taxon>Heunggongvirae</taxon>
        <taxon>Uroviricota</taxon>
        <taxon>Caudoviricetes</taxon>
    </lineage>
</organism>
<proteinExistence type="predicted"/>
<dbReference type="GO" id="GO:0000156">
    <property type="term" value="F:phosphorelay response regulator activity"/>
    <property type="evidence" value="ECO:0007669"/>
    <property type="project" value="InterPro"/>
</dbReference>
<dbReference type="Gene3D" id="2.40.50.1020">
    <property type="entry name" value="LytTr DNA-binding domain"/>
    <property type="match status" value="1"/>
</dbReference>
<dbReference type="Gene3D" id="3.40.50.2300">
    <property type="match status" value="1"/>
</dbReference>
<dbReference type="PROSITE" id="PS50110">
    <property type="entry name" value="RESPONSE_REGULATORY"/>
    <property type="match status" value="1"/>
</dbReference>
<dbReference type="GO" id="GO:0003677">
    <property type="term" value="F:DNA binding"/>
    <property type="evidence" value="ECO:0007669"/>
    <property type="project" value="InterPro"/>
</dbReference>
<feature type="domain" description="Response regulatory" evidence="1">
    <location>
        <begin position="2"/>
        <end position="122"/>
    </location>
</feature>
<dbReference type="PANTHER" id="PTHR37299">
    <property type="entry name" value="TRANSCRIPTIONAL REGULATOR-RELATED"/>
    <property type="match status" value="1"/>
</dbReference>